<reference evidence="1" key="1">
    <citation type="journal article" date="2019" name="Nat. Commun.">
        <title>Genome-wide association mapping of date palm fruit traits.</title>
        <authorList>
            <person name="Hazzouri K.M."/>
            <person name="Gros-Balthazard M."/>
            <person name="Flowers J.M."/>
            <person name="Copetti D."/>
            <person name="Lemansour A."/>
            <person name="Lebrun M."/>
            <person name="Masmoudi K."/>
            <person name="Ferrand S."/>
            <person name="Dhar M.I."/>
            <person name="Fresquez Z.A."/>
            <person name="Rosas U."/>
            <person name="Zhang J."/>
            <person name="Talag J."/>
            <person name="Lee S."/>
            <person name="Kudrna D."/>
            <person name="Powell R.F."/>
            <person name="Leitch I.J."/>
            <person name="Krueger R.R."/>
            <person name="Wing R.A."/>
            <person name="Amiri K.M.A."/>
            <person name="Purugganan M.D."/>
        </authorList>
    </citation>
    <scope>NUCLEOTIDE SEQUENCE [LARGE SCALE GENOMIC DNA]</scope>
    <source>
        <strain evidence="1">cv. Khalas</strain>
    </source>
</reference>
<protein>
    <submittedName>
        <fullName evidence="2">Uncharacterized protein LOC103714320</fullName>
    </submittedName>
</protein>
<dbReference type="Proteomes" id="UP000228380">
    <property type="component" value="Chromosome 4"/>
</dbReference>
<proteinExistence type="predicted"/>
<dbReference type="RefSeq" id="XP_026663168.2">
    <property type="nucleotide sequence ID" value="XM_026807367.2"/>
</dbReference>
<dbReference type="KEGG" id="pda:103714320"/>
<dbReference type="AlphaFoldDB" id="A0A8B8J875"/>
<evidence type="ECO:0000313" key="2">
    <source>
        <dbReference type="RefSeq" id="XP_026663168.2"/>
    </source>
</evidence>
<keyword evidence="1" id="KW-1185">Reference proteome</keyword>
<gene>
    <name evidence="2" type="primary">LOC103714320</name>
</gene>
<accession>A0A8B8J875</accession>
<sequence>MPKITFPLLISPGTFLFQDRSEKREAASSFICPTAVVHPDAFPGKGLAWYLMVCATLSTFGVDEHEQYTTLSYCTRCTKIHDGFWRSSRASWFESGVASTSLIRKHGGSSLGAATLCKQRKSQRLGLFLVCPSQDSGLAGSYLG</sequence>
<organism evidence="1 2">
    <name type="scientific">Phoenix dactylifera</name>
    <name type="common">Date palm</name>
    <dbReference type="NCBI Taxonomy" id="42345"/>
    <lineage>
        <taxon>Eukaryota</taxon>
        <taxon>Viridiplantae</taxon>
        <taxon>Streptophyta</taxon>
        <taxon>Embryophyta</taxon>
        <taxon>Tracheophyta</taxon>
        <taxon>Spermatophyta</taxon>
        <taxon>Magnoliopsida</taxon>
        <taxon>Liliopsida</taxon>
        <taxon>Arecaceae</taxon>
        <taxon>Coryphoideae</taxon>
        <taxon>Phoeniceae</taxon>
        <taxon>Phoenix</taxon>
    </lineage>
</organism>
<reference evidence="2" key="2">
    <citation type="submission" date="2025-08" db="UniProtKB">
        <authorList>
            <consortium name="RefSeq"/>
        </authorList>
    </citation>
    <scope>IDENTIFICATION</scope>
    <source>
        <tissue evidence="2">Young leaves</tissue>
    </source>
</reference>
<name>A0A8B8J875_PHODC</name>
<evidence type="ECO:0000313" key="1">
    <source>
        <dbReference type="Proteomes" id="UP000228380"/>
    </source>
</evidence>
<dbReference type="GeneID" id="103714320"/>